<protein>
    <submittedName>
        <fullName evidence="6">Acetyltransferase</fullName>
    </submittedName>
</protein>
<dbReference type="SUPFAM" id="SSF56059">
    <property type="entry name" value="Glutathione synthetase ATP-binding domain-like"/>
    <property type="match status" value="1"/>
</dbReference>
<dbReference type="Pfam" id="PF13607">
    <property type="entry name" value="Succ_CoA_lig"/>
    <property type="match status" value="1"/>
</dbReference>
<dbReference type="InterPro" id="IPR032875">
    <property type="entry name" value="Succ_CoA_lig_flav_dom"/>
</dbReference>
<dbReference type="Pfam" id="PF13380">
    <property type="entry name" value="CoA_binding_2"/>
    <property type="match status" value="1"/>
</dbReference>
<dbReference type="EMBL" id="FNAG01000002">
    <property type="protein sequence ID" value="SDD47361.1"/>
    <property type="molecule type" value="Genomic_DNA"/>
</dbReference>
<dbReference type="CDD" id="cd04301">
    <property type="entry name" value="NAT_SF"/>
    <property type="match status" value="1"/>
</dbReference>
<evidence type="ECO:0000256" key="4">
    <source>
        <dbReference type="ARBA" id="ARBA00060888"/>
    </source>
</evidence>
<evidence type="ECO:0000256" key="2">
    <source>
        <dbReference type="ARBA" id="ARBA00022741"/>
    </source>
</evidence>
<dbReference type="Pfam" id="PF19045">
    <property type="entry name" value="Ligase_CoA_2"/>
    <property type="match status" value="1"/>
</dbReference>
<dbReference type="PANTHER" id="PTHR43334:SF1">
    <property type="entry name" value="3-HYDROXYPROPIONATE--COA LIGASE [ADP-FORMING]"/>
    <property type="match status" value="1"/>
</dbReference>
<evidence type="ECO:0000259" key="5">
    <source>
        <dbReference type="PROSITE" id="PS51186"/>
    </source>
</evidence>
<dbReference type="Gene3D" id="3.30.1490.20">
    <property type="entry name" value="ATP-grasp fold, A domain"/>
    <property type="match status" value="1"/>
</dbReference>
<dbReference type="PANTHER" id="PTHR43334">
    <property type="entry name" value="ACETATE--COA LIGASE [ADP-FORMING]"/>
    <property type="match status" value="1"/>
</dbReference>
<sequence>MSREALDALFKPASIAVIGASTKPQSLGRVIARNLRAGGFTGPLDVVSPKYPRIDGIRTARSIAELEPVPELVVVTVPPELVPGVLDEAGRAGVKAAVVITAGLGQGPGSLREKAAKTARRHGLRLVGPNCLGILSPPACVNASFAAAPALPGDLALLAQSGAVVTTVVEWANQRGIGFSGIVSLGDMADVDVGELLDYFATDPGTRAILIYMESVRDVRRFMSAARTAARAKPVIVVKAGRHEAGARAAASHTGALAGSDAVFDAAFRRAGVLRVADMEELFAAANTLSILKPTSGKRLAILTNGGGVGILAIDRLVDLDGVAAELSEDTLKRLDAVLPTTWSHSNPVDIVGDAGVQRYTDALDILMDAPEVDAVFVVHVPTALAAPVEVAEGVARHMRARREREGSYAPGKPVLACWLAQEQQARTHLQAAGIPTYRTLTGAVRGFVHLTEYAEAQRQLLATPPSLPADFQPDAQRARKALAQAPGTGRRWLPAAAVHDLLAAYGIASLPMVIAADASTAAQAARPWIEAGQRAVLKIVSPDIPHKSDVGGVALNIETVEAVQREAAAMLDRVRALRPEARIDGLLVQPMVERAYARELIAGIADDALFGPVILFGAGGVSVEVEKDTALGLPPLHLNLAHDLINRTRVSRRLNAYRNLPAANREAAALTLVKLSQLAADLPEVRELDINPLLVDEHGAIALDARVLVDDFDPDSCPRAPCGNPRFAIAPYPKEWEGDLRTHGGRVFHVRPVRPEDEERLRRFFAAVSADDLRQRYFSPVKQISQAFIARLTQIDYARVIVLLAVDAGDEVLGVAQVHADPELEEGEYAILLRSDLKGQGLGWALMQRLIEVAKGIGLRQITGQVLRDNTSMLDMCRQLGFSIAPDPEDASIALVQLPVAEPRAP</sequence>
<dbReference type="InterPro" id="IPR016181">
    <property type="entry name" value="Acyl_CoA_acyltransferase"/>
</dbReference>
<dbReference type="Pfam" id="PF00583">
    <property type="entry name" value="Acetyltransf_1"/>
    <property type="match status" value="1"/>
</dbReference>
<gene>
    <name evidence="6" type="ORF">SAMN04488509_102596</name>
</gene>
<dbReference type="SUPFAM" id="SSF52210">
    <property type="entry name" value="Succinyl-CoA synthetase domains"/>
    <property type="match status" value="2"/>
</dbReference>
<dbReference type="InterPro" id="IPR000182">
    <property type="entry name" value="GNAT_dom"/>
</dbReference>
<dbReference type="SUPFAM" id="SSF55729">
    <property type="entry name" value="Acyl-CoA N-acyltransferases (Nat)"/>
    <property type="match status" value="1"/>
</dbReference>
<proteinExistence type="inferred from homology"/>
<evidence type="ECO:0000313" key="7">
    <source>
        <dbReference type="Proteomes" id="UP000199603"/>
    </source>
</evidence>
<dbReference type="RefSeq" id="WP_091240778.1">
    <property type="nucleotide sequence ID" value="NZ_FNAG01000002.1"/>
</dbReference>
<evidence type="ECO:0000313" key="6">
    <source>
        <dbReference type="EMBL" id="SDD47361.1"/>
    </source>
</evidence>
<dbReference type="SMART" id="SM00881">
    <property type="entry name" value="CoA_binding"/>
    <property type="match status" value="1"/>
</dbReference>
<keyword evidence="7" id="KW-1185">Reference proteome</keyword>
<dbReference type="Pfam" id="PF13549">
    <property type="entry name" value="ATP-grasp_5"/>
    <property type="match status" value="1"/>
</dbReference>
<dbReference type="OrthoDB" id="9807426at2"/>
<dbReference type="Gene3D" id="3.40.630.30">
    <property type="match status" value="1"/>
</dbReference>
<dbReference type="FunFam" id="3.30.1490.20:FF:000020">
    <property type="entry name" value="Protein lysine acetyltransferase"/>
    <property type="match status" value="1"/>
</dbReference>
<dbReference type="PROSITE" id="PS51186">
    <property type="entry name" value="GNAT"/>
    <property type="match status" value="1"/>
</dbReference>
<keyword evidence="3" id="KW-0067">ATP-binding</keyword>
<reference evidence="6 7" key="1">
    <citation type="submission" date="2016-10" db="EMBL/GenBank/DDBJ databases">
        <authorList>
            <person name="de Groot N.N."/>
        </authorList>
    </citation>
    <scope>NUCLEOTIDE SEQUENCE [LARGE SCALE GENOMIC DNA]</scope>
    <source>
        <strain evidence="6 7">DSM 16957</strain>
    </source>
</reference>
<dbReference type="InterPro" id="IPR036291">
    <property type="entry name" value="NAD(P)-bd_dom_sf"/>
</dbReference>
<organism evidence="6 7">
    <name type="scientific">Aquimonas voraii</name>
    <dbReference type="NCBI Taxonomy" id="265719"/>
    <lineage>
        <taxon>Bacteria</taxon>
        <taxon>Pseudomonadati</taxon>
        <taxon>Pseudomonadota</taxon>
        <taxon>Gammaproteobacteria</taxon>
        <taxon>Lysobacterales</taxon>
        <taxon>Lysobacteraceae</taxon>
        <taxon>Aquimonas</taxon>
    </lineage>
</organism>
<dbReference type="InterPro" id="IPR013815">
    <property type="entry name" value="ATP_grasp_subdomain_1"/>
</dbReference>
<dbReference type="InterPro" id="IPR016102">
    <property type="entry name" value="Succinyl-CoA_synth-like"/>
</dbReference>
<name>A0A1G6V1J1_9GAMM</name>
<dbReference type="GO" id="GO:0005524">
    <property type="term" value="F:ATP binding"/>
    <property type="evidence" value="ECO:0007669"/>
    <property type="project" value="UniProtKB-KW"/>
</dbReference>
<comment type="similarity">
    <text evidence="4">In the N-terminal section; belongs to the acetate CoA ligase alpha subunit family.</text>
</comment>
<keyword evidence="2" id="KW-0547">Nucleotide-binding</keyword>
<keyword evidence="1" id="KW-0436">Ligase</keyword>
<accession>A0A1G6V1J1</accession>
<keyword evidence="6" id="KW-0808">Transferase</keyword>
<dbReference type="GO" id="GO:0016747">
    <property type="term" value="F:acyltransferase activity, transferring groups other than amino-acyl groups"/>
    <property type="evidence" value="ECO:0007669"/>
    <property type="project" value="InterPro"/>
</dbReference>
<dbReference type="Gene3D" id="3.40.50.261">
    <property type="entry name" value="Succinyl-CoA synthetase domains"/>
    <property type="match status" value="2"/>
</dbReference>
<evidence type="ECO:0000256" key="1">
    <source>
        <dbReference type="ARBA" id="ARBA00022598"/>
    </source>
</evidence>
<dbReference type="AlphaFoldDB" id="A0A1G6V1J1"/>
<dbReference type="InterPro" id="IPR043938">
    <property type="entry name" value="Ligase_CoA_dom"/>
</dbReference>
<feature type="domain" description="N-acetyltransferase" evidence="5">
    <location>
        <begin position="749"/>
        <end position="906"/>
    </location>
</feature>
<dbReference type="SUPFAM" id="SSF51735">
    <property type="entry name" value="NAD(P)-binding Rossmann-fold domains"/>
    <property type="match status" value="1"/>
</dbReference>
<dbReference type="STRING" id="265719.SAMN04488509_102596"/>
<dbReference type="InterPro" id="IPR003781">
    <property type="entry name" value="CoA-bd"/>
</dbReference>
<dbReference type="GO" id="GO:0043758">
    <property type="term" value="F:acetate-CoA ligase (ADP-forming) activity"/>
    <property type="evidence" value="ECO:0007669"/>
    <property type="project" value="InterPro"/>
</dbReference>
<dbReference type="Gene3D" id="3.40.50.720">
    <property type="entry name" value="NAD(P)-binding Rossmann-like Domain"/>
    <property type="match status" value="1"/>
</dbReference>
<evidence type="ECO:0000256" key="3">
    <source>
        <dbReference type="ARBA" id="ARBA00022840"/>
    </source>
</evidence>
<dbReference type="Gene3D" id="3.30.470.20">
    <property type="entry name" value="ATP-grasp fold, B domain"/>
    <property type="match status" value="1"/>
</dbReference>
<dbReference type="Proteomes" id="UP000199603">
    <property type="component" value="Unassembled WGS sequence"/>
</dbReference>
<dbReference type="InterPro" id="IPR051538">
    <property type="entry name" value="Acyl-CoA_Synth/Transferase"/>
</dbReference>